<dbReference type="Gene3D" id="3.40.190.290">
    <property type="match status" value="1"/>
</dbReference>
<evidence type="ECO:0000313" key="7">
    <source>
        <dbReference type="Proteomes" id="UP000018679"/>
    </source>
</evidence>
<gene>
    <name evidence="6" type="ORF">L566_3015</name>
</gene>
<dbReference type="Pfam" id="PF03466">
    <property type="entry name" value="LysR_substrate"/>
    <property type="match status" value="1"/>
</dbReference>
<dbReference type="SUPFAM" id="SSF53850">
    <property type="entry name" value="Periplasmic binding protein-like II"/>
    <property type="match status" value="1"/>
</dbReference>
<feature type="domain" description="HTH lysR-type" evidence="5">
    <location>
        <begin position="47"/>
        <end position="104"/>
    </location>
</feature>
<dbReference type="FunFam" id="1.10.10.10:FF:000001">
    <property type="entry name" value="LysR family transcriptional regulator"/>
    <property type="match status" value="1"/>
</dbReference>
<dbReference type="InterPro" id="IPR005119">
    <property type="entry name" value="LysR_subst-bd"/>
</dbReference>
<dbReference type="GO" id="GO:0000976">
    <property type="term" value="F:transcription cis-regulatory region binding"/>
    <property type="evidence" value="ECO:0007669"/>
    <property type="project" value="TreeGrafter"/>
</dbReference>
<keyword evidence="3" id="KW-0238">DNA-binding</keyword>
<reference evidence="6 7" key="1">
    <citation type="journal article" date="2013" name="Genome Announc.">
        <title>Genome Sequences of 28 Bordetella pertussis U.S. Outbreak Strains Dating from 2010 to 2012.</title>
        <authorList>
            <person name="Harvill E.T."/>
            <person name="Goodfield L.L."/>
            <person name="Ivanov Y."/>
            <person name="Meyer J.A."/>
            <person name="Newth C."/>
            <person name="Cassiday P."/>
            <person name="Tondella M.L."/>
            <person name="Liao P."/>
            <person name="Zimmerman J."/>
            <person name="Meert K."/>
            <person name="Wessel D."/>
            <person name="Berger J."/>
            <person name="Dean J.M."/>
            <person name="Holubkov R."/>
            <person name="Burr J."/>
            <person name="Liu T."/>
            <person name="Brinkac L."/>
            <person name="Kim M."/>
            <person name="Losada L."/>
        </authorList>
    </citation>
    <scope>NUCLEOTIDE SEQUENCE [LARGE SCALE GENOMIC DNA]</scope>
    <source>
        <strain evidence="6 7">CHLA-26</strain>
    </source>
</reference>
<dbReference type="PANTHER" id="PTHR30126">
    <property type="entry name" value="HTH-TYPE TRANSCRIPTIONAL REGULATOR"/>
    <property type="match status" value="1"/>
</dbReference>
<dbReference type="PRINTS" id="PR00039">
    <property type="entry name" value="HTHLYSR"/>
</dbReference>
<accession>A0AAI9J213</accession>
<dbReference type="Proteomes" id="UP000018679">
    <property type="component" value="Unassembled WGS sequence"/>
</dbReference>
<proteinExistence type="inferred from homology"/>
<comment type="similarity">
    <text evidence="1">Belongs to the LysR transcriptional regulatory family.</text>
</comment>
<dbReference type="Gene3D" id="1.10.10.10">
    <property type="entry name" value="Winged helix-like DNA-binding domain superfamily/Winged helix DNA-binding domain"/>
    <property type="match status" value="1"/>
</dbReference>
<keyword evidence="4" id="KW-0804">Transcription</keyword>
<sequence length="353" mass="38660">MLWFPPGPPVLASARVMPNTIHQDEGRPIVNSNDHDSPAESRASGVLNLTHLRTLVAVVQEGHLTRAAERLRISQPAASHHLRSLEQQFGLPLFTRTPQGVVPTAAGLQLSEQAARLLASSLELLSTASELRGSASGRIAIGTIEDPSVHAALPSLIKWFHEHYPLIELSIESRNSSSIRQGILTGEINAGFYVSCTNEANLREYEIGQRELVVVAPQSWRERVATATWPELAKLPWVMTTTGSAHSEITAQLFRSHNITIRPALEVNTERLLRAMVSQGVGLGFTRREFAEAEQARGAFFIVPISVHRTTMHFAYARSAETDPLIQILSRGLATVLPVAERLIPSTAKPAEK</sequence>
<dbReference type="CDD" id="cd05466">
    <property type="entry name" value="PBP2_LTTR_substrate"/>
    <property type="match status" value="1"/>
</dbReference>
<evidence type="ECO:0000256" key="1">
    <source>
        <dbReference type="ARBA" id="ARBA00009437"/>
    </source>
</evidence>
<evidence type="ECO:0000313" key="6">
    <source>
        <dbReference type="EMBL" id="ETH30484.1"/>
    </source>
</evidence>
<comment type="caution">
    <text evidence="6">The sequence shown here is derived from an EMBL/GenBank/DDBJ whole genome shotgun (WGS) entry which is preliminary data.</text>
</comment>
<dbReference type="InterPro" id="IPR000847">
    <property type="entry name" value="LysR_HTH_N"/>
</dbReference>
<dbReference type="GO" id="GO:0003700">
    <property type="term" value="F:DNA-binding transcription factor activity"/>
    <property type="evidence" value="ECO:0007669"/>
    <property type="project" value="InterPro"/>
</dbReference>
<dbReference type="PROSITE" id="PS50931">
    <property type="entry name" value="HTH_LYSR"/>
    <property type="match status" value="1"/>
</dbReference>
<dbReference type="AlphaFoldDB" id="A0AAI9J213"/>
<protein>
    <submittedName>
        <fullName evidence="6">LysR substrate-binding domain protein</fullName>
    </submittedName>
</protein>
<organism evidence="6 7">
    <name type="scientific">Bordetella pertussis CHLA-26</name>
    <dbReference type="NCBI Taxonomy" id="1331284"/>
    <lineage>
        <taxon>Bacteria</taxon>
        <taxon>Pseudomonadati</taxon>
        <taxon>Pseudomonadota</taxon>
        <taxon>Betaproteobacteria</taxon>
        <taxon>Burkholderiales</taxon>
        <taxon>Alcaligenaceae</taxon>
        <taxon>Bordetella</taxon>
    </lineage>
</organism>
<dbReference type="EMBL" id="AXSB02000030">
    <property type="protein sequence ID" value="ETH30484.1"/>
    <property type="molecule type" value="Genomic_DNA"/>
</dbReference>
<evidence type="ECO:0000256" key="4">
    <source>
        <dbReference type="ARBA" id="ARBA00023163"/>
    </source>
</evidence>
<dbReference type="PANTHER" id="PTHR30126:SF40">
    <property type="entry name" value="HTH-TYPE TRANSCRIPTIONAL REGULATOR GLTR"/>
    <property type="match status" value="1"/>
</dbReference>
<evidence type="ECO:0000256" key="2">
    <source>
        <dbReference type="ARBA" id="ARBA00023015"/>
    </source>
</evidence>
<evidence type="ECO:0000256" key="3">
    <source>
        <dbReference type="ARBA" id="ARBA00023125"/>
    </source>
</evidence>
<evidence type="ECO:0000259" key="5">
    <source>
        <dbReference type="PROSITE" id="PS50931"/>
    </source>
</evidence>
<dbReference type="InterPro" id="IPR036390">
    <property type="entry name" value="WH_DNA-bd_sf"/>
</dbReference>
<dbReference type="InterPro" id="IPR036388">
    <property type="entry name" value="WH-like_DNA-bd_sf"/>
</dbReference>
<dbReference type="SUPFAM" id="SSF46785">
    <property type="entry name" value="Winged helix' DNA-binding domain"/>
    <property type="match status" value="1"/>
</dbReference>
<name>A0AAI9J213_BORPT</name>
<keyword evidence="2" id="KW-0805">Transcription regulation</keyword>
<dbReference type="Pfam" id="PF00126">
    <property type="entry name" value="HTH_1"/>
    <property type="match status" value="1"/>
</dbReference>